<evidence type="ECO:0000259" key="13">
    <source>
        <dbReference type="Pfam" id="PF02879"/>
    </source>
</evidence>
<dbReference type="NCBIfam" id="NF008139">
    <property type="entry name" value="PRK10887.1"/>
    <property type="match status" value="1"/>
</dbReference>
<dbReference type="FunFam" id="3.40.120.10:FF:000002">
    <property type="entry name" value="Phosphoglucosamine mutase"/>
    <property type="match status" value="1"/>
</dbReference>
<keyword evidence="16" id="KW-1185">Reference proteome</keyword>
<dbReference type="PANTHER" id="PTHR42946">
    <property type="entry name" value="PHOSPHOHEXOSE MUTASE"/>
    <property type="match status" value="1"/>
</dbReference>
<feature type="domain" description="Alpha-D-phosphohexomutase alpha/beta/alpha" evidence="12">
    <location>
        <begin position="4"/>
        <end position="134"/>
    </location>
</feature>
<dbReference type="InterPro" id="IPR050060">
    <property type="entry name" value="Phosphoglucosamine_mutase"/>
</dbReference>
<accession>A0A6L6HTC4</accession>
<feature type="domain" description="Alpha-D-phosphohexomutase alpha/beta/alpha" evidence="13">
    <location>
        <begin position="157"/>
        <end position="254"/>
    </location>
</feature>
<name>A0A6L6HTC4_9RHOB</name>
<dbReference type="EC" id="5.4.2.10" evidence="6 8"/>
<sequence>MDKKLFGTDGVRGRANVWPITPEAVMQLGRAAGRHVLRAGQSRTVVIGKDTRLSGYMVESALVAGFTSAGMNVLLTGPLPTPAIGMLTRSLRADLGVMISASHNPHPDNGIKFFAPDGFKLSDADEAAIETAMGRTGDLAEPSLIGHVRRIDGAGERYMEFVKHAFPRGLRLDGLRVVVDAANGAAHRVGPDLIWELGAEVIRVGTEPNGTNINAGCGSTAPQACIDAVLAHGADLGISLDGDADRVHLIDEKGRLVDGDQLMCVIAERAHAQGKLAHDTLVATVMSNSGLERHLAARGIGTITTRVGDRHVVERMRQTGCTVGGEQSGHIILSEFSTTGDGLVAALQALAAMREADRPASEVLSRFEPLPQITRNVPVERGTAPLDRPAVIDVIDRMTRRLGGAGRLMVRPSGTEPLVRIMAEGEDADLLAAIADEVSHVLRGDVLPPRPAAFATVPARPPLARSA</sequence>
<organism evidence="15 16">
    <name type="scientific">Paracoccus lichenicola</name>
    <dbReference type="NCBI Taxonomy" id="2665644"/>
    <lineage>
        <taxon>Bacteria</taxon>
        <taxon>Pseudomonadati</taxon>
        <taxon>Pseudomonadota</taxon>
        <taxon>Alphaproteobacteria</taxon>
        <taxon>Rhodobacterales</taxon>
        <taxon>Paracoccaceae</taxon>
        <taxon>Paracoccus</taxon>
    </lineage>
</organism>
<comment type="PTM">
    <text evidence="8">Activated by phosphorylation.</text>
</comment>
<evidence type="ECO:0000256" key="7">
    <source>
        <dbReference type="ARBA" id="ARBA00068193"/>
    </source>
</evidence>
<dbReference type="Pfam" id="PF02878">
    <property type="entry name" value="PGM_PMM_I"/>
    <property type="match status" value="1"/>
</dbReference>
<reference evidence="15 16" key="1">
    <citation type="submission" date="2019-11" db="EMBL/GenBank/DDBJ databases">
        <authorList>
            <person name="Lang L."/>
        </authorList>
    </citation>
    <scope>NUCLEOTIDE SEQUENCE [LARGE SCALE GENOMIC DNA]</scope>
    <source>
        <strain evidence="15 16">YIM 132242</strain>
    </source>
</reference>
<feature type="binding site" evidence="8">
    <location>
        <position position="243"/>
    </location>
    <ligand>
        <name>Mg(2+)</name>
        <dbReference type="ChEBI" id="CHEBI:18420"/>
    </ligand>
</feature>
<feature type="binding site" description="via phosphate group" evidence="8">
    <location>
        <position position="102"/>
    </location>
    <ligand>
        <name>Mg(2+)</name>
        <dbReference type="ChEBI" id="CHEBI:18420"/>
    </ligand>
</feature>
<dbReference type="InterPro" id="IPR005846">
    <property type="entry name" value="A-D-PHexomutase_a/b/a-III"/>
</dbReference>
<dbReference type="PROSITE" id="PS00710">
    <property type="entry name" value="PGM_PMM"/>
    <property type="match status" value="1"/>
</dbReference>
<dbReference type="RefSeq" id="WP_154765569.1">
    <property type="nucleotide sequence ID" value="NZ_WMBT01000010.1"/>
</dbReference>
<feature type="domain" description="Alpha-D-phosphohexomutase C-terminal" evidence="11">
    <location>
        <begin position="376"/>
        <end position="439"/>
    </location>
</feature>
<dbReference type="InterPro" id="IPR005841">
    <property type="entry name" value="Alpha-D-phosphohexomutase_SF"/>
</dbReference>
<evidence type="ECO:0000259" key="12">
    <source>
        <dbReference type="Pfam" id="PF02878"/>
    </source>
</evidence>
<dbReference type="GO" id="GO:0006048">
    <property type="term" value="P:UDP-N-acetylglucosamine biosynthetic process"/>
    <property type="evidence" value="ECO:0007669"/>
    <property type="project" value="TreeGrafter"/>
</dbReference>
<keyword evidence="5 8" id="KW-0413">Isomerase</keyword>
<feature type="binding site" evidence="8">
    <location>
        <position position="245"/>
    </location>
    <ligand>
        <name>Mg(2+)</name>
        <dbReference type="ChEBI" id="CHEBI:18420"/>
    </ligand>
</feature>
<dbReference type="PRINTS" id="PR00509">
    <property type="entry name" value="PGMPMM"/>
</dbReference>
<dbReference type="InterPro" id="IPR016066">
    <property type="entry name" value="A-D-PHexomutase_CS"/>
</dbReference>
<evidence type="ECO:0000259" key="11">
    <source>
        <dbReference type="Pfam" id="PF00408"/>
    </source>
</evidence>
<gene>
    <name evidence="8" type="primary">glmM</name>
    <name evidence="15" type="ORF">GIY56_14485</name>
</gene>
<dbReference type="GO" id="GO:0005829">
    <property type="term" value="C:cytosol"/>
    <property type="evidence" value="ECO:0007669"/>
    <property type="project" value="TreeGrafter"/>
</dbReference>
<dbReference type="GO" id="GO:0009252">
    <property type="term" value="P:peptidoglycan biosynthetic process"/>
    <property type="evidence" value="ECO:0007669"/>
    <property type="project" value="TreeGrafter"/>
</dbReference>
<dbReference type="InterPro" id="IPR005845">
    <property type="entry name" value="A-D-PHexomutase_a/b/a-II"/>
</dbReference>
<dbReference type="InterPro" id="IPR016055">
    <property type="entry name" value="A-D-PHexomutase_a/b/a-I/II/III"/>
</dbReference>
<dbReference type="GO" id="GO:0008966">
    <property type="term" value="F:phosphoglucosamine mutase activity"/>
    <property type="evidence" value="ECO:0007669"/>
    <property type="project" value="UniProtKB-UniRule"/>
</dbReference>
<dbReference type="Pfam" id="PF02879">
    <property type="entry name" value="PGM_PMM_II"/>
    <property type="match status" value="1"/>
</dbReference>
<dbReference type="EMBL" id="WMBT01000010">
    <property type="protein sequence ID" value="MTE01493.1"/>
    <property type="molecule type" value="Genomic_DNA"/>
</dbReference>
<dbReference type="Pfam" id="PF00408">
    <property type="entry name" value="PGM_PMM_IV"/>
    <property type="match status" value="1"/>
</dbReference>
<dbReference type="GO" id="GO:0005975">
    <property type="term" value="P:carbohydrate metabolic process"/>
    <property type="evidence" value="ECO:0007669"/>
    <property type="project" value="InterPro"/>
</dbReference>
<keyword evidence="4 8" id="KW-0460">Magnesium</keyword>
<comment type="similarity">
    <text evidence="1 8 9">Belongs to the phosphohexose mutase family.</text>
</comment>
<evidence type="ECO:0000256" key="9">
    <source>
        <dbReference type="RuleBase" id="RU004326"/>
    </source>
</evidence>
<comment type="cofactor">
    <cofactor evidence="8">
        <name>Mg(2+)</name>
        <dbReference type="ChEBI" id="CHEBI:18420"/>
    </cofactor>
    <text evidence="8">Binds 1 Mg(2+) ion per subunit.</text>
</comment>
<dbReference type="AlphaFoldDB" id="A0A6L6HTC4"/>
<proteinExistence type="inferred from homology"/>
<dbReference type="PANTHER" id="PTHR42946:SF1">
    <property type="entry name" value="PHOSPHOGLUCOMUTASE (ALPHA-D-GLUCOSE-1,6-BISPHOSPHATE-DEPENDENT)"/>
    <property type="match status" value="1"/>
</dbReference>
<dbReference type="GO" id="GO:0004615">
    <property type="term" value="F:phosphomannomutase activity"/>
    <property type="evidence" value="ECO:0007669"/>
    <property type="project" value="TreeGrafter"/>
</dbReference>
<evidence type="ECO:0000256" key="2">
    <source>
        <dbReference type="ARBA" id="ARBA00022553"/>
    </source>
</evidence>
<evidence type="ECO:0000256" key="4">
    <source>
        <dbReference type="ARBA" id="ARBA00022842"/>
    </source>
</evidence>
<feature type="binding site" evidence="8">
    <location>
        <position position="241"/>
    </location>
    <ligand>
        <name>Mg(2+)</name>
        <dbReference type="ChEBI" id="CHEBI:18420"/>
    </ligand>
</feature>
<dbReference type="Pfam" id="PF02880">
    <property type="entry name" value="PGM_PMM_III"/>
    <property type="match status" value="1"/>
</dbReference>
<dbReference type="NCBIfam" id="TIGR01455">
    <property type="entry name" value="glmM"/>
    <property type="match status" value="1"/>
</dbReference>
<dbReference type="HAMAP" id="MF_01554_B">
    <property type="entry name" value="GlmM_B"/>
    <property type="match status" value="1"/>
</dbReference>
<evidence type="ECO:0000256" key="10">
    <source>
        <dbReference type="RuleBase" id="RU004327"/>
    </source>
</evidence>
<comment type="catalytic activity">
    <reaction evidence="8 10">
        <text>alpha-D-glucosamine 1-phosphate = D-glucosamine 6-phosphate</text>
        <dbReference type="Rhea" id="RHEA:23424"/>
        <dbReference type="ChEBI" id="CHEBI:58516"/>
        <dbReference type="ChEBI" id="CHEBI:58725"/>
        <dbReference type="EC" id="5.4.2.10"/>
    </reaction>
</comment>
<evidence type="ECO:0000256" key="1">
    <source>
        <dbReference type="ARBA" id="ARBA00010231"/>
    </source>
</evidence>
<comment type="function">
    <text evidence="8 10">Catalyzes the conversion of glucosamine-6-phosphate to glucosamine-1-phosphate.</text>
</comment>
<protein>
    <recommendedName>
        <fullName evidence="7 8">Phosphoglucosamine mutase</fullName>
        <ecNumber evidence="6 8">5.4.2.10</ecNumber>
    </recommendedName>
</protein>
<keyword evidence="2 8" id="KW-0597">Phosphoprotein</keyword>
<evidence type="ECO:0000313" key="16">
    <source>
        <dbReference type="Proteomes" id="UP000481417"/>
    </source>
</evidence>
<dbReference type="Gene3D" id="3.40.120.10">
    <property type="entry name" value="Alpha-D-Glucose-1,6-Bisphosphate, subunit A, domain 3"/>
    <property type="match status" value="3"/>
</dbReference>
<dbReference type="CDD" id="cd05802">
    <property type="entry name" value="GlmM"/>
    <property type="match status" value="1"/>
</dbReference>
<dbReference type="FunFam" id="3.40.120.10:FF:000001">
    <property type="entry name" value="Phosphoglucosamine mutase"/>
    <property type="match status" value="1"/>
</dbReference>
<dbReference type="Gene3D" id="3.30.310.50">
    <property type="entry name" value="Alpha-D-phosphohexomutase, C-terminal domain"/>
    <property type="match status" value="1"/>
</dbReference>
<evidence type="ECO:0000256" key="5">
    <source>
        <dbReference type="ARBA" id="ARBA00023235"/>
    </source>
</evidence>
<feature type="active site" description="Phosphoserine intermediate" evidence="8">
    <location>
        <position position="102"/>
    </location>
</feature>
<evidence type="ECO:0000259" key="14">
    <source>
        <dbReference type="Pfam" id="PF02880"/>
    </source>
</evidence>
<evidence type="ECO:0000313" key="15">
    <source>
        <dbReference type="EMBL" id="MTE01493.1"/>
    </source>
</evidence>
<dbReference type="InterPro" id="IPR005843">
    <property type="entry name" value="A-D-PHexomutase_C"/>
</dbReference>
<evidence type="ECO:0000256" key="3">
    <source>
        <dbReference type="ARBA" id="ARBA00022723"/>
    </source>
</evidence>
<dbReference type="InterPro" id="IPR005844">
    <property type="entry name" value="A-D-PHexomutase_a/b/a-I"/>
</dbReference>
<dbReference type="InterPro" id="IPR036900">
    <property type="entry name" value="A-D-PHexomutase_C_sf"/>
</dbReference>
<feature type="modified residue" description="Phosphoserine" evidence="8">
    <location>
        <position position="102"/>
    </location>
</feature>
<feature type="domain" description="Alpha-D-phosphohexomutase alpha/beta/alpha" evidence="14">
    <location>
        <begin position="258"/>
        <end position="367"/>
    </location>
</feature>
<dbReference type="Proteomes" id="UP000481417">
    <property type="component" value="Unassembled WGS sequence"/>
</dbReference>
<dbReference type="InterPro" id="IPR006352">
    <property type="entry name" value="GlmM_bact"/>
</dbReference>
<evidence type="ECO:0000256" key="8">
    <source>
        <dbReference type="HAMAP-Rule" id="MF_01554"/>
    </source>
</evidence>
<keyword evidence="3 8" id="KW-0479">Metal-binding</keyword>
<evidence type="ECO:0000256" key="6">
    <source>
        <dbReference type="ARBA" id="ARBA00066330"/>
    </source>
</evidence>
<comment type="caution">
    <text evidence="15">The sequence shown here is derived from an EMBL/GenBank/DDBJ whole genome shotgun (WGS) entry which is preliminary data.</text>
</comment>
<dbReference type="GO" id="GO:0000287">
    <property type="term" value="F:magnesium ion binding"/>
    <property type="evidence" value="ECO:0007669"/>
    <property type="project" value="UniProtKB-UniRule"/>
</dbReference>
<dbReference type="SUPFAM" id="SSF55957">
    <property type="entry name" value="Phosphoglucomutase, C-terminal domain"/>
    <property type="match status" value="1"/>
</dbReference>
<dbReference type="SUPFAM" id="SSF53738">
    <property type="entry name" value="Phosphoglucomutase, first 3 domains"/>
    <property type="match status" value="3"/>
</dbReference>